<evidence type="ECO:0000256" key="1">
    <source>
        <dbReference type="SAM" id="MobiDB-lite"/>
    </source>
</evidence>
<dbReference type="EMBL" id="HACA01026286">
    <property type="protein sequence ID" value="CDW43647.1"/>
    <property type="molecule type" value="Transcribed_RNA"/>
</dbReference>
<name>A0A0K2V0H7_LEPSM</name>
<sequence length="24" mass="2678">MMFLRPRRQGVHSLQAQARGHGGS</sequence>
<dbReference type="AlphaFoldDB" id="A0A0K2V0H7"/>
<proteinExistence type="predicted"/>
<accession>A0A0K2V0H7</accession>
<evidence type="ECO:0000313" key="2">
    <source>
        <dbReference type="EMBL" id="CDW43647.1"/>
    </source>
</evidence>
<organism evidence="2">
    <name type="scientific">Lepeophtheirus salmonis</name>
    <name type="common">Salmon louse</name>
    <name type="synonym">Caligus salmonis</name>
    <dbReference type="NCBI Taxonomy" id="72036"/>
    <lineage>
        <taxon>Eukaryota</taxon>
        <taxon>Metazoa</taxon>
        <taxon>Ecdysozoa</taxon>
        <taxon>Arthropoda</taxon>
        <taxon>Crustacea</taxon>
        <taxon>Multicrustacea</taxon>
        <taxon>Hexanauplia</taxon>
        <taxon>Copepoda</taxon>
        <taxon>Siphonostomatoida</taxon>
        <taxon>Caligidae</taxon>
        <taxon>Lepeophtheirus</taxon>
    </lineage>
</organism>
<feature type="region of interest" description="Disordered" evidence="1">
    <location>
        <begin position="1"/>
        <end position="24"/>
    </location>
</feature>
<protein>
    <submittedName>
        <fullName evidence="2">Uncharacterized protein</fullName>
    </submittedName>
</protein>
<reference evidence="2" key="1">
    <citation type="submission" date="2014-05" db="EMBL/GenBank/DDBJ databases">
        <authorList>
            <person name="Chronopoulou M."/>
        </authorList>
    </citation>
    <scope>NUCLEOTIDE SEQUENCE</scope>
    <source>
        <tissue evidence="2">Whole organism</tissue>
    </source>
</reference>
<feature type="compositionally biased region" description="Basic residues" evidence="1">
    <location>
        <begin position="1"/>
        <end position="10"/>
    </location>
</feature>